<dbReference type="AlphaFoldDB" id="A0A8X6IBC6"/>
<comment type="caution">
    <text evidence="1">The sequence shown here is derived from an EMBL/GenBank/DDBJ whole genome shotgun (WGS) entry which is preliminary data.</text>
</comment>
<gene>
    <name evidence="1" type="ORF">TNIN_427831</name>
</gene>
<dbReference type="EMBL" id="BMAV01025061">
    <property type="protein sequence ID" value="GFS38095.1"/>
    <property type="molecule type" value="Genomic_DNA"/>
</dbReference>
<proteinExistence type="predicted"/>
<dbReference type="Proteomes" id="UP000886998">
    <property type="component" value="Unassembled WGS sequence"/>
</dbReference>
<accession>A0A8X6IBC6</accession>
<evidence type="ECO:0000313" key="2">
    <source>
        <dbReference type="Proteomes" id="UP000886998"/>
    </source>
</evidence>
<reference evidence="1" key="1">
    <citation type="submission" date="2020-08" db="EMBL/GenBank/DDBJ databases">
        <title>Multicomponent nature underlies the extraordinary mechanical properties of spider dragline silk.</title>
        <authorList>
            <person name="Kono N."/>
            <person name="Nakamura H."/>
            <person name="Mori M."/>
            <person name="Yoshida Y."/>
            <person name="Ohtoshi R."/>
            <person name="Malay A.D."/>
            <person name="Moran D.A.P."/>
            <person name="Tomita M."/>
            <person name="Numata K."/>
            <person name="Arakawa K."/>
        </authorList>
    </citation>
    <scope>NUCLEOTIDE SEQUENCE</scope>
</reference>
<evidence type="ECO:0000313" key="1">
    <source>
        <dbReference type="EMBL" id="GFS38095.1"/>
    </source>
</evidence>
<organism evidence="1 2">
    <name type="scientific">Trichonephila inaurata madagascariensis</name>
    <dbReference type="NCBI Taxonomy" id="2747483"/>
    <lineage>
        <taxon>Eukaryota</taxon>
        <taxon>Metazoa</taxon>
        <taxon>Ecdysozoa</taxon>
        <taxon>Arthropoda</taxon>
        <taxon>Chelicerata</taxon>
        <taxon>Arachnida</taxon>
        <taxon>Araneae</taxon>
        <taxon>Araneomorphae</taxon>
        <taxon>Entelegynae</taxon>
        <taxon>Araneoidea</taxon>
        <taxon>Nephilidae</taxon>
        <taxon>Trichonephila</taxon>
        <taxon>Trichonephila inaurata</taxon>
    </lineage>
</organism>
<sequence length="132" mass="14664">MCVLYSNLQRRGHDPWFRKFDADLQLLWVLGDGRQKLLLQVGSILPVEFNGCAFKTIVVDDDLRSKVSLMLRSLAASQASLVKVLVAVRVAWELFGGIGVRLLACCGILGSLFLKVDFRWSRSGIIHLGGFS</sequence>
<protein>
    <submittedName>
        <fullName evidence="1">Uncharacterized protein</fullName>
    </submittedName>
</protein>
<name>A0A8X6IBC6_9ARAC</name>
<keyword evidence="2" id="KW-1185">Reference proteome</keyword>